<organism evidence="2 3">
    <name type="scientific">Trypanosoma brucei gambiense (strain MHOM/CI/86/DAL972)</name>
    <dbReference type="NCBI Taxonomy" id="679716"/>
    <lineage>
        <taxon>Eukaryota</taxon>
        <taxon>Discoba</taxon>
        <taxon>Euglenozoa</taxon>
        <taxon>Kinetoplastea</taxon>
        <taxon>Metakinetoplastina</taxon>
        <taxon>Trypanosomatida</taxon>
        <taxon>Trypanosomatidae</taxon>
        <taxon>Trypanosoma</taxon>
    </lineage>
</organism>
<dbReference type="Proteomes" id="UP000002316">
    <property type="component" value="Chromosome 10"/>
</dbReference>
<proteinExistence type="predicted"/>
<feature type="transmembrane region" description="Helical" evidence="1">
    <location>
        <begin position="35"/>
        <end position="63"/>
    </location>
</feature>
<keyword evidence="1" id="KW-0472">Membrane</keyword>
<dbReference type="RefSeq" id="XP_011777723.1">
    <property type="nucleotide sequence ID" value="XM_011779421.1"/>
</dbReference>
<dbReference type="AlphaFoldDB" id="D0A2G5"/>
<keyword evidence="1" id="KW-1133">Transmembrane helix</keyword>
<protein>
    <submittedName>
        <fullName evidence="2">Uncharacterized protein</fullName>
    </submittedName>
</protein>
<reference evidence="3" key="1">
    <citation type="journal article" date="2010" name="PLoS Negl. Trop. Dis.">
        <title>The genome sequence of Trypanosoma brucei gambiense, causative agent of chronic human african trypanosomiasis.</title>
        <authorList>
            <person name="Jackson A.P."/>
            <person name="Sanders M."/>
            <person name="Berry A."/>
            <person name="McQuillan J."/>
            <person name="Aslett M.A."/>
            <person name="Quail M.A."/>
            <person name="Chukualim B."/>
            <person name="Capewell P."/>
            <person name="MacLeod A."/>
            <person name="Melville S.E."/>
            <person name="Gibson W."/>
            <person name="Barry J.D."/>
            <person name="Berriman M."/>
            <person name="Hertz-Fowler C."/>
        </authorList>
    </citation>
    <scope>NUCLEOTIDE SEQUENCE [LARGE SCALE GENOMIC DNA]</scope>
    <source>
        <strain evidence="3">MHOM/CI/86/DAL972</strain>
    </source>
</reference>
<gene>
    <name evidence="2" type="ORF">TbgDal_X5440</name>
</gene>
<dbReference type="KEGG" id="tbg:TbgDal_X5440"/>
<name>D0A2G5_TRYB9</name>
<keyword evidence="1" id="KW-0812">Transmembrane</keyword>
<dbReference type="EMBL" id="FN554973">
    <property type="protein sequence ID" value="CBH15459.1"/>
    <property type="molecule type" value="Genomic_DNA"/>
</dbReference>
<accession>D0A2G5</accession>
<dbReference type="GeneID" id="23865632"/>
<evidence type="ECO:0000313" key="2">
    <source>
        <dbReference type="EMBL" id="CBH15459.1"/>
    </source>
</evidence>
<evidence type="ECO:0000313" key="3">
    <source>
        <dbReference type="Proteomes" id="UP000002316"/>
    </source>
</evidence>
<sequence>MMDKMGKSLLHSTLSLYSFLSLSSSLRSTFFPFFFLFFSFAKISVAACELVLFCFSFPLMSFFGKFMKKFRRETPAPNMSEADCSELEEMIKRNPVAATLKDEWALFVHHIIGSPAETRKEIWVEKCKVPQTHSEIDRVGNLFMKFFKDDLIRRKWRGQFSYAVVGRENEGHLEVEVLLHSLKRKETTREVLWNLKLRYHTNAISSEVTDTRKCPNLHNIPL</sequence>
<evidence type="ECO:0000256" key="1">
    <source>
        <dbReference type="SAM" id="Phobius"/>
    </source>
</evidence>
<dbReference type="VEuPathDB" id="TriTrypDB:Tbg972.10.5440"/>